<dbReference type="Proteomes" id="UP000825258">
    <property type="component" value="Chromosome"/>
</dbReference>
<evidence type="ECO:0000313" key="2">
    <source>
        <dbReference type="Proteomes" id="UP000825258"/>
    </source>
</evidence>
<dbReference type="RefSeq" id="WP_221258402.1">
    <property type="nucleotide sequence ID" value="NZ_AP024749.1"/>
</dbReference>
<evidence type="ECO:0000313" key="1">
    <source>
        <dbReference type="EMBL" id="BCY29314.1"/>
    </source>
</evidence>
<organism evidence="1 2">
    <name type="scientific">Flavobacterium okayamense</name>
    <dbReference type="NCBI Taxonomy" id="2830782"/>
    <lineage>
        <taxon>Bacteria</taxon>
        <taxon>Pseudomonadati</taxon>
        <taxon>Bacteroidota</taxon>
        <taxon>Flavobacteriia</taxon>
        <taxon>Flavobacteriales</taxon>
        <taxon>Flavobacteriaceae</taxon>
        <taxon>Flavobacterium</taxon>
    </lineage>
</organism>
<gene>
    <name evidence="1" type="ORF">KK2020170_21820</name>
</gene>
<keyword evidence="2" id="KW-1185">Reference proteome</keyword>
<accession>A0ABN6HY31</accession>
<proteinExistence type="predicted"/>
<sequence>MTKRIIQEHIDNYSSTLTEILNREVELGNEIEETSKGWPEENTIIIFLKKPFIAEYKFENVEYRNIDDPHYWKAEYEDNLTKHLLACKF</sequence>
<name>A0ABN6HY31_9FLAO</name>
<reference evidence="1 2" key="1">
    <citation type="submission" date="2021-06" db="EMBL/GenBank/DDBJ databases">
        <title>Whole genome sequences of Flavobacterium sp. KK2020170 and assembly.</title>
        <authorList>
            <person name="Kitahara K."/>
            <person name="Miyoshi S."/>
            <person name="Uesaka K."/>
        </authorList>
    </citation>
    <scope>NUCLEOTIDE SEQUENCE [LARGE SCALE GENOMIC DNA]</scope>
    <source>
        <strain evidence="1 2">KK2020170</strain>
    </source>
</reference>
<protein>
    <submittedName>
        <fullName evidence="1">Uncharacterized protein</fullName>
    </submittedName>
</protein>
<dbReference type="EMBL" id="AP024749">
    <property type="protein sequence ID" value="BCY29314.1"/>
    <property type="molecule type" value="Genomic_DNA"/>
</dbReference>